<evidence type="ECO:0000256" key="2">
    <source>
        <dbReference type="ARBA" id="ARBA00023082"/>
    </source>
</evidence>
<dbReference type="SUPFAM" id="SSF88659">
    <property type="entry name" value="Sigma3 and sigma4 domains of RNA polymerase sigma factors"/>
    <property type="match status" value="1"/>
</dbReference>
<dbReference type="GO" id="GO:0003677">
    <property type="term" value="F:DNA binding"/>
    <property type="evidence" value="ECO:0007669"/>
    <property type="project" value="UniProtKB-KW"/>
</dbReference>
<reference evidence="6" key="2">
    <citation type="submission" date="2015-10" db="EMBL/GenBank/DDBJ databases">
        <authorList>
            <person name="Gilbert D.G."/>
        </authorList>
    </citation>
    <scope>NUCLEOTIDE SEQUENCE</scope>
    <source>
        <strain evidence="6">GO-13</strain>
    </source>
</reference>
<dbReference type="AlphaFoldDB" id="A0A0T6BI72"/>
<dbReference type="RefSeq" id="WP_048355928.1">
    <property type="nucleotide sequence ID" value="NZ_JARRTL010000027.1"/>
</dbReference>
<keyword evidence="9" id="KW-1185">Reference proteome</keyword>
<dbReference type="GO" id="GO:0016987">
    <property type="term" value="F:sigma factor activity"/>
    <property type="evidence" value="ECO:0007669"/>
    <property type="project" value="UniProtKB-KW"/>
</dbReference>
<evidence type="ECO:0000313" key="7">
    <source>
        <dbReference type="EMBL" id="MEC0487183.1"/>
    </source>
</evidence>
<evidence type="ECO:0000259" key="5">
    <source>
        <dbReference type="Pfam" id="PF04545"/>
    </source>
</evidence>
<dbReference type="InterPro" id="IPR007630">
    <property type="entry name" value="RNA_pol_sigma70_r4"/>
</dbReference>
<evidence type="ECO:0000313" key="9">
    <source>
        <dbReference type="Proteomes" id="UP001341297"/>
    </source>
</evidence>
<dbReference type="EMBL" id="JARRTL010000027">
    <property type="protein sequence ID" value="MEC0487183.1"/>
    <property type="molecule type" value="Genomic_DNA"/>
</dbReference>
<dbReference type="NCBIfam" id="TIGR02937">
    <property type="entry name" value="sigma70-ECF"/>
    <property type="match status" value="1"/>
</dbReference>
<comment type="caution">
    <text evidence="6">The sequence shown here is derived from an EMBL/GenBank/DDBJ whole genome shotgun (WGS) entry which is preliminary data.</text>
</comment>
<evidence type="ECO:0000313" key="8">
    <source>
        <dbReference type="Proteomes" id="UP000036168"/>
    </source>
</evidence>
<evidence type="ECO:0000256" key="4">
    <source>
        <dbReference type="ARBA" id="ARBA00023163"/>
    </source>
</evidence>
<evidence type="ECO:0000256" key="1">
    <source>
        <dbReference type="ARBA" id="ARBA00023015"/>
    </source>
</evidence>
<reference evidence="6 8" key="1">
    <citation type="journal article" date="2015" name="Int. J. Syst. Evol. Microbiol.">
        <title>Bacillus glycinifermentans sp. nov., isolated from fermented soybean paste.</title>
        <authorList>
            <person name="Kim S.J."/>
            <person name="Dunlap C.A."/>
            <person name="Kwon S.W."/>
            <person name="Rooney A.P."/>
        </authorList>
    </citation>
    <scope>NUCLEOTIDE SEQUENCE [LARGE SCALE GENOMIC DNA]</scope>
    <source>
        <strain evidence="6 8">GO-13</strain>
    </source>
</reference>
<accession>A0A0T6BI72</accession>
<evidence type="ECO:0000313" key="6">
    <source>
        <dbReference type="EMBL" id="KRT87131.1"/>
    </source>
</evidence>
<keyword evidence="1" id="KW-0805">Transcription regulation</keyword>
<dbReference type="Proteomes" id="UP000036168">
    <property type="component" value="Unassembled WGS sequence"/>
</dbReference>
<evidence type="ECO:0000256" key="3">
    <source>
        <dbReference type="ARBA" id="ARBA00023125"/>
    </source>
</evidence>
<sequence length="233" mass="27338">MKSESSIIDDCCCRTSNKNVLVVNVFREMMQLKTRLSEIKQNPVMKEFLEDPDNQTTFYKAIEQPTEKNLDALDEKFKTFYRINRIIRYLSGFIRRYPIDYDKRVKRRHARYQLIINKPLSHTNDESQNEIGDLISDDRSIDPLEQLISTEQSIFPISNESLNKAVKQLSPKQAKILQLYYEKGFSNKAIGLFFGQTEQNISYWHKKTLKQLKETLGNTRRELNEASTQRGGD</sequence>
<dbReference type="InterPro" id="IPR014284">
    <property type="entry name" value="RNA_pol_sigma-70_dom"/>
</dbReference>
<name>A0A0T6BI72_9BACI</name>
<reference evidence="7 9" key="3">
    <citation type="submission" date="2023-03" db="EMBL/GenBank/DDBJ databases">
        <title>Agriculturally important microbes genome sequencing.</title>
        <authorList>
            <person name="Dunlap C."/>
        </authorList>
    </citation>
    <scope>NUCLEOTIDE SEQUENCE [LARGE SCALE GENOMIC DNA]</scope>
    <source>
        <strain evidence="7 9">CBP-3203</strain>
    </source>
</reference>
<dbReference type="Gene3D" id="1.20.140.160">
    <property type="match status" value="1"/>
</dbReference>
<organism evidence="6 8">
    <name type="scientific">Bacillus glycinifermentans</name>
    <dbReference type="NCBI Taxonomy" id="1664069"/>
    <lineage>
        <taxon>Bacteria</taxon>
        <taxon>Bacillati</taxon>
        <taxon>Bacillota</taxon>
        <taxon>Bacilli</taxon>
        <taxon>Bacillales</taxon>
        <taxon>Bacillaceae</taxon>
        <taxon>Bacillus</taxon>
    </lineage>
</organism>
<keyword evidence="3" id="KW-0238">DNA-binding</keyword>
<keyword evidence="2" id="KW-0731">Sigma factor</keyword>
<feature type="domain" description="RNA polymerase sigma-70 region 4" evidence="5">
    <location>
        <begin position="166"/>
        <end position="214"/>
    </location>
</feature>
<dbReference type="Proteomes" id="UP001341297">
    <property type="component" value="Unassembled WGS sequence"/>
</dbReference>
<protein>
    <submittedName>
        <fullName evidence="7">Sigma-70 family RNA polymerase sigma factor</fullName>
    </submittedName>
</protein>
<dbReference type="EMBL" id="LECW02000082">
    <property type="protein sequence ID" value="KRT87131.1"/>
    <property type="molecule type" value="Genomic_DNA"/>
</dbReference>
<dbReference type="OrthoDB" id="2942336at2"/>
<proteinExistence type="predicted"/>
<dbReference type="InterPro" id="IPR013324">
    <property type="entry name" value="RNA_pol_sigma_r3/r4-like"/>
</dbReference>
<dbReference type="GO" id="GO:0006352">
    <property type="term" value="P:DNA-templated transcription initiation"/>
    <property type="evidence" value="ECO:0007669"/>
    <property type="project" value="InterPro"/>
</dbReference>
<keyword evidence="4" id="KW-0804">Transcription</keyword>
<dbReference type="Pfam" id="PF04545">
    <property type="entry name" value="Sigma70_r4"/>
    <property type="match status" value="1"/>
</dbReference>
<dbReference type="PANTHER" id="PTHR30385">
    <property type="entry name" value="SIGMA FACTOR F FLAGELLAR"/>
    <property type="match status" value="1"/>
</dbReference>
<gene>
    <name evidence="6" type="ORF">AB447_209185</name>
    <name evidence="7" type="ORF">P8828_20730</name>
</gene>